<feature type="region of interest" description="Disordered" evidence="1">
    <location>
        <begin position="277"/>
        <end position="302"/>
    </location>
</feature>
<dbReference type="GO" id="GO:0006751">
    <property type="term" value="P:glutathione catabolic process"/>
    <property type="evidence" value="ECO:0007669"/>
    <property type="project" value="TreeGrafter"/>
</dbReference>
<comment type="caution">
    <text evidence="3">The sequence shown here is derived from an EMBL/GenBank/DDBJ whole genome shotgun (WGS) entry which is preliminary data.</text>
</comment>
<evidence type="ECO:0000256" key="1">
    <source>
        <dbReference type="SAM" id="MobiDB-lite"/>
    </source>
</evidence>
<dbReference type="AlphaFoldDB" id="A0AAI8VFS2"/>
<dbReference type="PANTHER" id="PTHR43187:SF1">
    <property type="entry name" value="GLUTAMINE AMIDOTRANSFERASE DUG3-RELATED"/>
    <property type="match status" value="1"/>
</dbReference>
<dbReference type="GO" id="GO:0061672">
    <property type="term" value="C:glutathione hydrolase complex"/>
    <property type="evidence" value="ECO:0007669"/>
    <property type="project" value="TreeGrafter"/>
</dbReference>
<protein>
    <submittedName>
        <fullName evidence="3">Uu.00g109570.m01.CDS01</fullName>
    </submittedName>
</protein>
<dbReference type="EMBL" id="CAUWAG010000006">
    <property type="protein sequence ID" value="CAJ2503563.1"/>
    <property type="molecule type" value="Genomic_DNA"/>
</dbReference>
<organism evidence="3 4">
    <name type="scientific">Anthostomella pinea</name>
    <dbReference type="NCBI Taxonomy" id="933095"/>
    <lineage>
        <taxon>Eukaryota</taxon>
        <taxon>Fungi</taxon>
        <taxon>Dikarya</taxon>
        <taxon>Ascomycota</taxon>
        <taxon>Pezizomycotina</taxon>
        <taxon>Sordariomycetes</taxon>
        <taxon>Xylariomycetidae</taxon>
        <taxon>Xylariales</taxon>
        <taxon>Xylariaceae</taxon>
        <taxon>Anthostomella</taxon>
    </lineage>
</organism>
<reference evidence="3" key="1">
    <citation type="submission" date="2023-10" db="EMBL/GenBank/DDBJ databases">
        <authorList>
            <person name="Hackl T."/>
        </authorList>
    </citation>
    <scope>NUCLEOTIDE SEQUENCE</scope>
</reference>
<evidence type="ECO:0000259" key="2">
    <source>
        <dbReference type="PROSITE" id="PS51278"/>
    </source>
</evidence>
<sequence>MCRWFAYISPAEPTLLADVLLLPANAITKQCSEHYLPYLLPHGEEKELDDVQSNNLLRLRNSLLNMDGLGIAWYTTAAAAYTAGKEGLRPAVYKSASPPTNDFNLRSLCENTESRCLFAHIRATSGSLVTPANNHPFVFGRHIFMHNGVVSDFTRVRREMMGLMAFDAYADVKGNTDSEHAAALYMTFLCGPHVDREYWESRYPLEIMQWALQETVIAIMKLQKQILGNAASANSLNFCVTDGQKLVACRFRNHASEQPPSLYWSEFAGRMLNRKYPGDPDGVKTDPEPAEQGEKIGKHTIVASEPTTYDEKEWHLIGRNCMLLVDEQGVETEVPLEYSADLNGKQ</sequence>
<name>A0AAI8VFS2_9PEZI</name>
<feature type="domain" description="Glutamine amidotransferase type-2" evidence="2">
    <location>
        <begin position="2"/>
        <end position="346"/>
    </location>
</feature>
<dbReference type="GO" id="GO:0008242">
    <property type="term" value="F:omega peptidase activity"/>
    <property type="evidence" value="ECO:0007669"/>
    <property type="project" value="TreeGrafter"/>
</dbReference>
<dbReference type="InterPro" id="IPR029055">
    <property type="entry name" value="Ntn_hydrolases_N"/>
</dbReference>
<dbReference type="InterPro" id="IPR052373">
    <property type="entry name" value="Gamma-glu_amide_hydrolase"/>
</dbReference>
<feature type="compositionally biased region" description="Basic and acidic residues" evidence="1">
    <location>
        <begin position="277"/>
        <end position="297"/>
    </location>
</feature>
<dbReference type="Pfam" id="PF13522">
    <property type="entry name" value="GATase_6"/>
    <property type="match status" value="1"/>
</dbReference>
<keyword evidence="4" id="KW-1185">Reference proteome</keyword>
<dbReference type="PANTHER" id="PTHR43187">
    <property type="entry name" value="GLUTAMINE AMIDOTRANSFERASE DUG3-RELATED"/>
    <property type="match status" value="1"/>
</dbReference>
<dbReference type="PROSITE" id="PS51278">
    <property type="entry name" value="GATASE_TYPE_2"/>
    <property type="match status" value="1"/>
</dbReference>
<dbReference type="InterPro" id="IPR017932">
    <property type="entry name" value="GATase_2_dom"/>
</dbReference>
<dbReference type="Proteomes" id="UP001295740">
    <property type="component" value="Unassembled WGS sequence"/>
</dbReference>
<evidence type="ECO:0000313" key="3">
    <source>
        <dbReference type="EMBL" id="CAJ2503563.1"/>
    </source>
</evidence>
<evidence type="ECO:0000313" key="4">
    <source>
        <dbReference type="Proteomes" id="UP001295740"/>
    </source>
</evidence>
<dbReference type="CDD" id="cd01908">
    <property type="entry name" value="YafJ"/>
    <property type="match status" value="1"/>
</dbReference>
<dbReference type="GO" id="GO:0005737">
    <property type="term" value="C:cytoplasm"/>
    <property type="evidence" value="ECO:0007669"/>
    <property type="project" value="TreeGrafter"/>
</dbReference>
<gene>
    <name evidence="3" type="ORF">KHLLAP_LOCUS4031</name>
</gene>
<proteinExistence type="predicted"/>
<accession>A0AAI8VFS2</accession>
<dbReference type="Gene3D" id="3.60.20.10">
    <property type="entry name" value="Glutamine Phosphoribosylpyrophosphate, subunit 1, domain 1"/>
    <property type="match status" value="1"/>
</dbReference>
<dbReference type="SUPFAM" id="SSF56235">
    <property type="entry name" value="N-terminal nucleophile aminohydrolases (Ntn hydrolases)"/>
    <property type="match status" value="1"/>
</dbReference>